<dbReference type="EC" id="2.7.1.15" evidence="5"/>
<dbReference type="EMBL" id="UAPV01000001">
    <property type="protein sequence ID" value="SPT69339.1"/>
    <property type="molecule type" value="Genomic_DNA"/>
</dbReference>
<evidence type="ECO:0000256" key="1">
    <source>
        <dbReference type="ARBA" id="ARBA00010688"/>
    </source>
</evidence>
<organism evidence="5 6">
    <name type="scientific">Anaerobiospirillum thomasii</name>
    <dbReference type="NCBI Taxonomy" id="179995"/>
    <lineage>
        <taxon>Bacteria</taxon>
        <taxon>Pseudomonadati</taxon>
        <taxon>Pseudomonadota</taxon>
        <taxon>Gammaproteobacteria</taxon>
        <taxon>Aeromonadales</taxon>
        <taxon>Succinivibrionaceae</taxon>
        <taxon>Anaerobiospirillum</taxon>
    </lineage>
</organism>
<keyword evidence="3 5" id="KW-0418">Kinase</keyword>
<dbReference type="Gene3D" id="3.40.1190.20">
    <property type="match status" value="1"/>
</dbReference>
<keyword evidence="6" id="KW-1185">Reference proteome</keyword>
<dbReference type="Proteomes" id="UP000250086">
    <property type="component" value="Unassembled WGS sequence"/>
</dbReference>
<evidence type="ECO:0000259" key="4">
    <source>
        <dbReference type="Pfam" id="PF00294"/>
    </source>
</evidence>
<protein>
    <submittedName>
        <fullName evidence="5">Ribokinase</fullName>
        <ecNumber evidence="5">2.7.1.15</ecNumber>
    </submittedName>
</protein>
<dbReference type="AlphaFoldDB" id="A0A2X0V497"/>
<gene>
    <name evidence="5" type="primary">rbsK_2</name>
    <name evidence="5" type="ORF">NCTC13093_00708</name>
</gene>
<name>A0A2X0V497_9GAMM</name>
<dbReference type="PANTHER" id="PTHR43085">
    <property type="entry name" value="HEXOKINASE FAMILY MEMBER"/>
    <property type="match status" value="1"/>
</dbReference>
<dbReference type="InterPro" id="IPR050306">
    <property type="entry name" value="PfkB_Carbo_kinase"/>
</dbReference>
<dbReference type="Pfam" id="PF00294">
    <property type="entry name" value="PfkB"/>
    <property type="match status" value="1"/>
</dbReference>
<dbReference type="InterPro" id="IPR011611">
    <property type="entry name" value="PfkB_dom"/>
</dbReference>
<dbReference type="SUPFAM" id="SSF53613">
    <property type="entry name" value="Ribokinase-like"/>
    <property type="match status" value="1"/>
</dbReference>
<evidence type="ECO:0000256" key="2">
    <source>
        <dbReference type="ARBA" id="ARBA00022679"/>
    </source>
</evidence>
<accession>A0A2X0V497</accession>
<sequence>MLDFSRFYNKKIKCAGIGEVLFDVFESGAQIGGAPANFAYHCKNNGLDALLISSVGNDSLGFRARNLLAMRYLPSLLLENSKPTGCVYINLDDNGIPAYTFADDTAYDNIAFTDELKEIASELDLICFGSLAQRSETTHNTIMTVLESMPEGSLKVFDVNLRGGFYNRSIIENSLKHCDIFKCNEDELPVLSKLLNLNVETATDFYAYLKSVGIYCFIFTEGAVQSSVYLNDDLSCIKTPKVSVADTVGAGDSFTATVVSSLIKGLKLKEAHDRAVKVSAYVCTQKGAMPDIPSDL</sequence>
<proteinExistence type="inferred from homology"/>
<dbReference type="PANTHER" id="PTHR43085:SF57">
    <property type="entry name" value="CARBOHYDRATE KINASE PFKB DOMAIN-CONTAINING PROTEIN"/>
    <property type="match status" value="1"/>
</dbReference>
<feature type="domain" description="Carbohydrate kinase PfkB" evidence="4">
    <location>
        <begin position="29"/>
        <end position="293"/>
    </location>
</feature>
<dbReference type="RefSeq" id="WP_113743521.1">
    <property type="nucleotide sequence ID" value="NZ_UAPV01000001.1"/>
</dbReference>
<reference evidence="5 6" key="1">
    <citation type="submission" date="2018-06" db="EMBL/GenBank/DDBJ databases">
        <authorList>
            <consortium name="Pathogen Informatics"/>
            <person name="Doyle S."/>
        </authorList>
    </citation>
    <scope>NUCLEOTIDE SEQUENCE [LARGE SCALE GENOMIC DNA]</scope>
    <source>
        <strain evidence="5 6">NCTC13093</strain>
    </source>
</reference>
<comment type="similarity">
    <text evidence="1">Belongs to the carbohydrate kinase PfkB family.</text>
</comment>
<evidence type="ECO:0000313" key="6">
    <source>
        <dbReference type="Proteomes" id="UP000250086"/>
    </source>
</evidence>
<keyword evidence="2 5" id="KW-0808">Transferase</keyword>
<dbReference type="InterPro" id="IPR029056">
    <property type="entry name" value="Ribokinase-like"/>
</dbReference>
<dbReference type="GO" id="GO:0004747">
    <property type="term" value="F:ribokinase activity"/>
    <property type="evidence" value="ECO:0007669"/>
    <property type="project" value="UniProtKB-EC"/>
</dbReference>
<evidence type="ECO:0000313" key="5">
    <source>
        <dbReference type="EMBL" id="SPT69339.1"/>
    </source>
</evidence>
<evidence type="ECO:0000256" key="3">
    <source>
        <dbReference type="ARBA" id="ARBA00022777"/>
    </source>
</evidence>
<dbReference type="CDD" id="cd01167">
    <property type="entry name" value="bac_FRK"/>
    <property type="match status" value="1"/>
</dbReference>